<evidence type="ECO:0000313" key="2">
    <source>
        <dbReference type="Proteomes" id="UP000440732"/>
    </source>
</evidence>
<dbReference type="Proteomes" id="UP000440732">
    <property type="component" value="Unassembled WGS sequence"/>
</dbReference>
<name>A0A6A3PK48_9STRA</name>
<accession>A0A6A3PK48</accession>
<organism evidence="1 2">
    <name type="scientific">Phytophthora fragariae</name>
    <dbReference type="NCBI Taxonomy" id="53985"/>
    <lineage>
        <taxon>Eukaryota</taxon>
        <taxon>Sar</taxon>
        <taxon>Stramenopiles</taxon>
        <taxon>Oomycota</taxon>
        <taxon>Peronosporomycetes</taxon>
        <taxon>Peronosporales</taxon>
        <taxon>Peronosporaceae</taxon>
        <taxon>Phytophthora</taxon>
    </lineage>
</organism>
<protein>
    <submittedName>
        <fullName evidence="1">Uncharacterized protein</fullName>
    </submittedName>
</protein>
<proteinExistence type="predicted"/>
<dbReference type="AlphaFoldDB" id="A0A6A3PK48"/>
<comment type="caution">
    <text evidence="1">The sequence shown here is derived from an EMBL/GenBank/DDBJ whole genome shotgun (WGS) entry which is preliminary data.</text>
</comment>
<sequence>MSARSIVLSASSWRPRTASMVPGQWLSTCASVSAREQPGCLQWSWARRRRRFSTLCVSSWFKRAATAKR</sequence>
<evidence type="ECO:0000313" key="1">
    <source>
        <dbReference type="EMBL" id="KAE9059957.1"/>
    </source>
</evidence>
<reference evidence="1 2" key="1">
    <citation type="submission" date="2018-08" db="EMBL/GenBank/DDBJ databases">
        <title>Genomic investigation of the strawberry pathogen Phytophthora fragariae indicates pathogenicity is determined by transcriptional variation in three key races.</title>
        <authorList>
            <person name="Adams T.M."/>
            <person name="Armitage A.D."/>
            <person name="Sobczyk M.K."/>
            <person name="Bates H.J."/>
            <person name="Dunwell J.M."/>
            <person name="Nellist C.F."/>
            <person name="Harrison R.J."/>
        </authorList>
    </citation>
    <scope>NUCLEOTIDE SEQUENCE [LARGE SCALE GENOMIC DNA]</scope>
    <source>
        <strain evidence="1 2">NOV-5</strain>
    </source>
</reference>
<gene>
    <name evidence="1" type="ORF">PF006_g31759</name>
</gene>
<dbReference type="EMBL" id="QXGA01007543">
    <property type="protein sequence ID" value="KAE9059957.1"/>
    <property type="molecule type" value="Genomic_DNA"/>
</dbReference>